<protein>
    <recommendedName>
        <fullName evidence="5">aralkylamine N-acetyltransferase</fullName>
        <ecNumber evidence="5">2.3.1.87</ecNumber>
    </recommendedName>
</protein>
<dbReference type="PANTHER" id="PTHR20905">
    <property type="entry name" value="N-ACETYLTRANSFERASE-RELATED"/>
    <property type="match status" value="1"/>
</dbReference>
<dbReference type="Proteomes" id="UP001562425">
    <property type="component" value="Unassembled WGS sequence"/>
</dbReference>
<dbReference type="FunFam" id="3.40.630.30:FF:000046">
    <property type="entry name" value="Dopamine N-acetyltransferase"/>
    <property type="match status" value="1"/>
</dbReference>
<comment type="catalytic activity">
    <reaction evidence="12">
        <text>dopamine + hexadecanoyl-CoA = N-hexadecanoyl-dopamine + CoA + H(+)</text>
        <dbReference type="Rhea" id="RHEA:51376"/>
        <dbReference type="ChEBI" id="CHEBI:15378"/>
        <dbReference type="ChEBI" id="CHEBI:57287"/>
        <dbReference type="ChEBI" id="CHEBI:57379"/>
        <dbReference type="ChEBI" id="CHEBI:59905"/>
        <dbReference type="ChEBI" id="CHEBI:134058"/>
    </reaction>
    <physiologicalReaction direction="left-to-right" evidence="12">
        <dbReference type="Rhea" id="RHEA:51377"/>
    </physiologicalReaction>
</comment>
<dbReference type="SUPFAM" id="SSF55729">
    <property type="entry name" value="Acyl-CoA N-acyltransferases (Nat)"/>
    <property type="match status" value="1"/>
</dbReference>
<evidence type="ECO:0000256" key="13">
    <source>
        <dbReference type="ARBA" id="ARBA00052491"/>
    </source>
</evidence>
<evidence type="ECO:0000256" key="11">
    <source>
        <dbReference type="ARBA" id="ARBA00052178"/>
    </source>
</evidence>
<evidence type="ECO:0000256" key="2">
    <source>
        <dbReference type="ARBA" id="ARBA00023315"/>
    </source>
</evidence>
<evidence type="ECO:0000313" key="14">
    <source>
        <dbReference type="EMBL" id="KAL1399525.1"/>
    </source>
</evidence>
<evidence type="ECO:0000313" key="15">
    <source>
        <dbReference type="Proteomes" id="UP001562425"/>
    </source>
</evidence>
<comment type="catalytic activity">
    <reaction evidence="8">
        <text>serotonin + (5Z,8Z,11Z,14Z)-eicosatetraenoyl-CoA = N-[(5Z,8Z,11Z,14Z)-eicosatetraenoyl]-serotonin + CoA + H(+)</text>
        <dbReference type="Rhea" id="RHEA:51396"/>
        <dbReference type="ChEBI" id="CHEBI:15378"/>
        <dbReference type="ChEBI" id="CHEBI:57287"/>
        <dbReference type="ChEBI" id="CHEBI:57368"/>
        <dbReference type="ChEBI" id="CHEBI:132255"/>
        <dbReference type="ChEBI" id="CHEBI:350546"/>
    </reaction>
    <physiologicalReaction direction="left-to-right" evidence="8">
        <dbReference type="Rhea" id="RHEA:51397"/>
    </physiologicalReaction>
</comment>
<dbReference type="Gene3D" id="3.40.630.30">
    <property type="match status" value="1"/>
</dbReference>
<evidence type="ECO:0000256" key="4">
    <source>
        <dbReference type="ARBA" id="ARBA00038182"/>
    </source>
</evidence>
<evidence type="ECO:0000256" key="7">
    <source>
        <dbReference type="ARBA" id="ARBA00050849"/>
    </source>
</evidence>
<dbReference type="EC" id="2.3.1.87" evidence="5"/>
<evidence type="ECO:0000256" key="1">
    <source>
        <dbReference type="ARBA" id="ARBA00022679"/>
    </source>
</evidence>
<dbReference type="AlphaFoldDB" id="A0ABD1DIQ0"/>
<sequence length="325" mass="36439">MEIEIQNHIAHLGKFSVKKSENDCLLDEACTMASTILNVGCGAAKLLVMVVEEDGRISICGLRFDDLLSELLPPLGRMASKMSTGISGTTEKSSLAKLDSAELVSSPTDEIDTNISIELITEDDAEEVLKMLKKFFFKDEPLNTFVDLGECKELEKYSTKSLHEHCSFKAVNSRGEIVGVNINGLINRPKETDEPPAKLADVCAHPKFKKIMALMDHVDENFNIFDLYQDVDRLLDIKIMSVDSTYRGLGIAGKLTDRTMQYVKDNNIKLVHVLCSSHFSARVMEKMDFQEVYNLPYQDYLVNGEQVFDPAKPHVAVRILTKRIN</sequence>
<evidence type="ECO:0000256" key="6">
    <source>
        <dbReference type="ARBA" id="ARBA00050189"/>
    </source>
</evidence>
<evidence type="ECO:0000256" key="9">
    <source>
        <dbReference type="ARBA" id="ARBA00051711"/>
    </source>
</evidence>
<comment type="catalytic activity">
    <reaction evidence="11">
        <text>serotonin + hexadecanoyl-CoA = N-hexadecanoyl-serotonin + CoA + H(+)</text>
        <dbReference type="Rhea" id="RHEA:51384"/>
        <dbReference type="ChEBI" id="CHEBI:15378"/>
        <dbReference type="ChEBI" id="CHEBI:57287"/>
        <dbReference type="ChEBI" id="CHEBI:57379"/>
        <dbReference type="ChEBI" id="CHEBI:134059"/>
        <dbReference type="ChEBI" id="CHEBI:350546"/>
    </reaction>
    <physiologicalReaction direction="left-to-right" evidence="11">
        <dbReference type="Rhea" id="RHEA:51385"/>
    </physiologicalReaction>
</comment>
<gene>
    <name evidence="14" type="ORF">pipiens_008147</name>
</gene>
<evidence type="ECO:0000256" key="3">
    <source>
        <dbReference type="ARBA" id="ARBA00037926"/>
    </source>
</evidence>
<comment type="pathway">
    <text evidence="3">Aromatic compound metabolism; melatonin biosynthesis; melatonin from serotonin: step 1/2.</text>
</comment>
<organism evidence="14 15">
    <name type="scientific">Culex pipiens pipiens</name>
    <name type="common">Northern house mosquito</name>
    <dbReference type="NCBI Taxonomy" id="38569"/>
    <lineage>
        <taxon>Eukaryota</taxon>
        <taxon>Metazoa</taxon>
        <taxon>Ecdysozoa</taxon>
        <taxon>Arthropoda</taxon>
        <taxon>Hexapoda</taxon>
        <taxon>Insecta</taxon>
        <taxon>Pterygota</taxon>
        <taxon>Neoptera</taxon>
        <taxon>Endopterygota</taxon>
        <taxon>Diptera</taxon>
        <taxon>Nematocera</taxon>
        <taxon>Culicoidea</taxon>
        <taxon>Culicidae</taxon>
        <taxon>Culicinae</taxon>
        <taxon>Culicini</taxon>
        <taxon>Culex</taxon>
        <taxon>Culex</taxon>
    </lineage>
</organism>
<keyword evidence="15" id="KW-1185">Reference proteome</keyword>
<comment type="catalytic activity">
    <reaction evidence="10">
        <text>serotonin + (9Z)-octadecenoyl-CoA = N-(9Z-octadecenoyl)-serotonin + CoA + H(+)</text>
        <dbReference type="Rhea" id="RHEA:51392"/>
        <dbReference type="ChEBI" id="CHEBI:15378"/>
        <dbReference type="ChEBI" id="CHEBI:57287"/>
        <dbReference type="ChEBI" id="CHEBI:57387"/>
        <dbReference type="ChEBI" id="CHEBI:134064"/>
        <dbReference type="ChEBI" id="CHEBI:350546"/>
    </reaction>
    <physiologicalReaction direction="left-to-right" evidence="10">
        <dbReference type="Rhea" id="RHEA:51393"/>
    </physiologicalReaction>
</comment>
<comment type="catalytic activity">
    <reaction evidence="6">
        <text>dopamine + (9Z)-octadecenoyl-CoA = N-(9Z-octadecanoyl)-dopamine + CoA + H(+)</text>
        <dbReference type="Rhea" id="RHEA:51380"/>
        <dbReference type="ChEBI" id="CHEBI:15378"/>
        <dbReference type="ChEBI" id="CHEBI:31883"/>
        <dbReference type="ChEBI" id="CHEBI:57287"/>
        <dbReference type="ChEBI" id="CHEBI:57387"/>
        <dbReference type="ChEBI" id="CHEBI:59905"/>
    </reaction>
    <physiologicalReaction direction="left-to-right" evidence="6">
        <dbReference type="Rhea" id="RHEA:51381"/>
    </physiologicalReaction>
</comment>
<proteinExistence type="inferred from homology"/>
<reference evidence="14 15" key="1">
    <citation type="submission" date="2024-05" db="EMBL/GenBank/DDBJ databases">
        <title>Culex pipiens pipiens assembly and annotation.</title>
        <authorList>
            <person name="Alout H."/>
            <person name="Durand T."/>
        </authorList>
    </citation>
    <scope>NUCLEOTIDE SEQUENCE [LARGE SCALE GENOMIC DNA]</scope>
    <source>
        <strain evidence="14">HA-2024</strain>
        <tissue evidence="14">Whole body</tissue>
    </source>
</reference>
<name>A0ABD1DIQ0_CULPP</name>
<dbReference type="EMBL" id="JBEHCU010005520">
    <property type="protein sequence ID" value="KAL1399525.1"/>
    <property type="molecule type" value="Genomic_DNA"/>
</dbReference>
<dbReference type="InterPro" id="IPR016181">
    <property type="entry name" value="Acyl_CoA_acyltransferase"/>
</dbReference>
<evidence type="ECO:0000256" key="5">
    <source>
        <dbReference type="ARBA" id="ARBA00039114"/>
    </source>
</evidence>
<keyword evidence="2" id="KW-0012">Acyltransferase</keyword>
<evidence type="ECO:0000256" key="12">
    <source>
        <dbReference type="ARBA" id="ARBA00052335"/>
    </source>
</evidence>
<comment type="catalytic activity">
    <reaction evidence="13">
        <text>serotonin + acetyl-CoA = N-acetylserotonin + CoA + H(+)</text>
        <dbReference type="Rhea" id="RHEA:25217"/>
        <dbReference type="ChEBI" id="CHEBI:15378"/>
        <dbReference type="ChEBI" id="CHEBI:17697"/>
        <dbReference type="ChEBI" id="CHEBI:57287"/>
        <dbReference type="ChEBI" id="CHEBI:57288"/>
        <dbReference type="ChEBI" id="CHEBI:350546"/>
        <dbReference type="EC" id="2.3.1.87"/>
    </reaction>
    <physiologicalReaction direction="left-to-right" evidence="13">
        <dbReference type="Rhea" id="RHEA:25218"/>
    </physiologicalReaction>
</comment>
<comment type="catalytic activity">
    <reaction evidence="9">
        <text>dopamine + acetyl-CoA = N-acetyldopamine + CoA + H(+)</text>
        <dbReference type="Rhea" id="RHEA:51388"/>
        <dbReference type="ChEBI" id="CHEBI:15378"/>
        <dbReference type="ChEBI" id="CHEBI:57287"/>
        <dbReference type="ChEBI" id="CHEBI:57288"/>
        <dbReference type="ChEBI" id="CHEBI:59905"/>
        <dbReference type="ChEBI" id="CHEBI:125678"/>
    </reaction>
    <physiologicalReaction direction="left-to-right" evidence="9">
        <dbReference type="Rhea" id="RHEA:51389"/>
    </physiologicalReaction>
</comment>
<comment type="similarity">
    <text evidence="4">Belongs to the acetyltransferase family. AANAT subfamily.</text>
</comment>
<dbReference type="GO" id="GO:0004059">
    <property type="term" value="F:aralkylamine N-acetyltransferase activity"/>
    <property type="evidence" value="ECO:0007669"/>
    <property type="project" value="UniProtKB-EC"/>
</dbReference>
<keyword evidence="1" id="KW-0808">Transferase</keyword>
<evidence type="ECO:0000256" key="8">
    <source>
        <dbReference type="ARBA" id="ARBA00051284"/>
    </source>
</evidence>
<comment type="caution">
    <text evidence="14">The sequence shown here is derived from an EMBL/GenBank/DDBJ whole genome shotgun (WGS) entry which is preliminary data.</text>
</comment>
<evidence type="ECO:0000256" key="10">
    <source>
        <dbReference type="ARBA" id="ARBA00051823"/>
    </source>
</evidence>
<dbReference type="CDD" id="cd04301">
    <property type="entry name" value="NAT_SF"/>
    <property type="match status" value="1"/>
</dbReference>
<comment type="catalytic activity">
    <reaction evidence="7">
        <text>serotonin + octadecanoyl-CoA = N-octadecanoyl-serotonin + CoA + H(+)</text>
        <dbReference type="Rhea" id="RHEA:51400"/>
        <dbReference type="ChEBI" id="CHEBI:15378"/>
        <dbReference type="ChEBI" id="CHEBI:57287"/>
        <dbReference type="ChEBI" id="CHEBI:57394"/>
        <dbReference type="ChEBI" id="CHEBI:134065"/>
        <dbReference type="ChEBI" id="CHEBI:350546"/>
    </reaction>
    <physiologicalReaction direction="left-to-right" evidence="7">
        <dbReference type="Rhea" id="RHEA:51401"/>
    </physiologicalReaction>
</comment>
<dbReference type="PANTHER" id="PTHR20905:SF1">
    <property type="entry name" value="AT07410P-RELATED"/>
    <property type="match status" value="1"/>
</dbReference>
<accession>A0ABD1DIQ0</accession>